<evidence type="ECO:0000313" key="6">
    <source>
        <dbReference type="EMBL" id="ACU02566.1"/>
    </source>
</evidence>
<dbReference type="InterPro" id="IPR029058">
    <property type="entry name" value="AB_hydrolase_fold"/>
</dbReference>
<dbReference type="EMBL" id="CP001681">
    <property type="protein sequence ID" value="ACU02566.1"/>
    <property type="molecule type" value="Genomic_DNA"/>
</dbReference>
<dbReference type="STRING" id="485917.Phep_0342"/>
<reference evidence="6 7" key="1">
    <citation type="journal article" date="2009" name="Stand. Genomic Sci.">
        <title>Complete genome sequence of Pedobacter heparinus type strain (HIM 762-3).</title>
        <authorList>
            <person name="Han C."/>
            <person name="Spring S."/>
            <person name="Lapidus A."/>
            <person name="Del Rio T.G."/>
            <person name="Tice H."/>
            <person name="Copeland A."/>
            <person name="Cheng J.F."/>
            <person name="Lucas S."/>
            <person name="Chen F."/>
            <person name="Nolan M."/>
            <person name="Bruce D."/>
            <person name="Goodwin L."/>
            <person name="Pitluck S."/>
            <person name="Ivanova N."/>
            <person name="Mavromatis K."/>
            <person name="Mikhailova N."/>
            <person name="Pati A."/>
            <person name="Chen A."/>
            <person name="Palaniappan K."/>
            <person name="Land M."/>
            <person name="Hauser L."/>
            <person name="Chang Y.J."/>
            <person name="Jeffries C.C."/>
            <person name="Saunders E."/>
            <person name="Chertkov O."/>
            <person name="Brettin T."/>
            <person name="Goker M."/>
            <person name="Rohde M."/>
            <person name="Bristow J."/>
            <person name="Eisen J.A."/>
            <person name="Markowitz V."/>
            <person name="Hugenholtz P."/>
            <person name="Kyrpides N.C."/>
            <person name="Klenk H.P."/>
            <person name="Detter J.C."/>
        </authorList>
    </citation>
    <scope>NUCLEOTIDE SEQUENCE [LARGE SCALE GENOMIC DNA]</scope>
    <source>
        <strain evidence="7">ATCC 13125 / DSM 2366 / CIP 104194 / JCM 7457 / NBRC 12017 / NCIMB 9290 / NRRL B-14731 / HIM 762-3</strain>
    </source>
</reference>
<keyword evidence="3" id="KW-0378">Hydrolase</keyword>
<keyword evidence="6" id="KW-0031">Aminopeptidase</keyword>
<dbReference type="InterPro" id="IPR054579">
    <property type="entry name" value="GCE-like_dom"/>
</dbReference>
<evidence type="ECO:0000256" key="3">
    <source>
        <dbReference type="ARBA" id="ARBA00022801"/>
    </source>
</evidence>
<feature type="domain" description="4-O-methyl-glucuronoyl methylesterase-like" evidence="5">
    <location>
        <begin position="197"/>
        <end position="315"/>
    </location>
</feature>
<dbReference type="eggNOG" id="COG1073">
    <property type="taxonomic scope" value="Bacteria"/>
</dbReference>
<accession>C6XZ84</accession>
<dbReference type="Pfam" id="PF22244">
    <property type="entry name" value="GCE_fung"/>
    <property type="match status" value="1"/>
</dbReference>
<evidence type="ECO:0000256" key="2">
    <source>
        <dbReference type="ARBA" id="ARBA00022729"/>
    </source>
</evidence>
<evidence type="ECO:0000313" key="7">
    <source>
        <dbReference type="Proteomes" id="UP000000852"/>
    </source>
</evidence>
<proteinExistence type="predicted"/>
<dbReference type="Proteomes" id="UP000000852">
    <property type="component" value="Chromosome"/>
</dbReference>
<dbReference type="OrthoDB" id="9809549at2"/>
<dbReference type="GO" id="GO:0004177">
    <property type="term" value="F:aminopeptidase activity"/>
    <property type="evidence" value="ECO:0007669"/>
    <property type="project" value="UniProtKB-KW"/>
</dbReference>
<evidence type="ECO:0000259" key="5">
    <source>
        <dbReference type="Pfam" id="PF22244"/>
    </source>
</evidence>
<organism evidence="6 7">
    <name type="scientific">Pedobacter heparinus (strain ATCC 13125 / DSM 2366 / CIP 104194 / JCM 7457 / NBRC 12017 / NCIMB 9290 / NRRL B-14731 / HIM 762-3)</name>
    <dbReference type="NCBI Taxonomy" id="485917"/>
    <lineage>
        <taxon>Bacteria</taxon>
        <taxon>Pseudomonadati</taxon>
        <taxon>Bacteroidota</taxon>
        <taxon>Sphingobacteriia</taxon>
        <taxon>Sphingobacteriales</taxon>
        <taxon>Sphingobacteriaceae</taxon>
        <taxon>Pedobacter</taxon>
    </lineage>
</organism>
<keyword evidence="6" id="KW-0645">Protease</keyword>
<dbReference type="HOGENOM" id="CLU_056134_0_0_10"/>
<keyword evidence="1" id="KW-0719">Serine esterase</keyword>
<gene>
    <name evidence="6" type="ordered locus">Phep_0342</name>
</gene>
<feature type="chain" id="PRO_5002974341" evidence="4">
    <location>
        <begin position="27"/>
        <end position="381"/>
    </location>
</feature>
<dbReference type="KEGG" id="phe:Phep_0342"/>
<feature type="signal peptide" evidence="4">
    <location>
        <begin position="1"/>
        <end position="26"/>
    </location>
</feature>
<keyword evidence="2 4" id="KW-0732">Signal</keyword>
<name>C6XZ84_PEDHD</name>
<dbReference type="Gene3D" id="3.40.50.1820">
    <property type="entry name" value="alpha/beta hydrolase"/>
    <property type="match status" value="1"/>
</dbReference>
<evidence type="ECO:0000256" key="4">
    <source>
        <dbReference type="SAM" id="SignalP"/>
    </source>
</evidence>
<dbReference type="AlphaFoldDB" id="C6XZ84"/>
<protein>
    <submittedName>
        <fullName evidence="6">Dipeptidyl aminopeptidase/acylaminoacyl-peptidase</fullName>
    </submittedName>
</protein>
<dbReference type="PANTHER" id="PTHR22946">
    <property type="entry name" value="DIENELACTONE HYDROLASE DOMAIN-CONTAINING PROTEIN-RELATED"/>
    <property type="match status" value="1"/>
</dbReference>
<dbReference type="RefSeq" id="WP_012780519.1">
    <property type="nucleotide sequence ID" value="NC_013061.1"/>
</dbReference>
<sequence length="381" mass="42434">MKIINFTKKLFAAVPLLFFFAGAALAIAVPIASSGPELLVYVNRSGQKKPVSTKAEWQIKRQQILERMQQVMGKLPGRKGLPAMDIQITDSLKEDGFTRYTINFTVAENEILPADLYIPHQSGKPKRLPAMLALHGTSALGKRSIGGESPLANRAYAKELAMRGYVVIAPDYPSFGDLKDYDFEKDRYESGSMKAIFNHMRCVDLLQARKDVDPERIGVIGHSLGGHNAIFAGAFDTRIKVVVSSCGWTLFGNYNAGNEVSQKHGGRLGPWAQMRYMPLVRDKYQLDAAQMPFDFDEAIASLAPRPFFSNSPKSDANFDVKGVKEGILNVTKVYKFLNADDKLQVDYPDAGHDFPPEVRLNAYAFIDKELNHTSIHKKLLF</sequence>
<dbReference type="InterPro" id="IPR050261">
    <property type="entry name" value="FrsA_esterase"/>
</dbReference>
<evidence type="ECO:0000256" key="1">
    <source>
        <dbReference type="ARBA" id="ARBA00022487"/>
    </source>
</evidence>
<dbReference type="GO" id="GO:0052689">
    <property type="term" value="F:carboxylic ester hydrolase activity"/>
    <property type="evidence" value="ECO:0007669"/>
    <property type="project" value="UniProtKB-KW"/>
</dbReference>
<dbReference type="SUPFAM" id="SSF53474">
    <property type="entry name" value="alpha/beta-Hydrolases"/>
    <property type="match status" value="1"/>
</dbReference>
<keyword evidence="7" id="KW-1185">Reference proteome</keyword>